<dbReference type="Pfam" id="PF09949">
    <property type="entry name" value="APP1_cat"/>
    <property type="match status" value="1"/>
</dbReference>
<evidence type="ECO:0000313" key="3">
    <source>
        <dbReference type="EMBL" id="GAA1570294.1"/>
    </source>
</evidence>
<dbReference type="PANTHER" id="PTHR28208">
    <property type="entry name" value="PHOSPHATIDATE PHOSPHATASE APP1"/>
    <property type="match status" value="1"/>
</dbReference>
<evidence type="ECO:0000256" key="1">
    <source>
        <dbReference type="SAM" id="MobiDB-lite"/>
    </source>
</evidence>
<comment type="caution">
    <text evidence="3">The sequence shown here is derived from an EMBL/GenBank/DDBJ whole genome shotgun (WGS) entry which is preliminary data.</text>
</comment>
<organism evidence="3 4">
    <name type="scientific">Dermacoccus profundi</name>
    <dbReference type="NCBI Taxonomy" id="322602"/>
    <lineage>
        <taxon>Bacteria</taxon>
        <taxon>Bacillati</taxon>
        <taxon>Actinomycetota</taxon>
        <taxon>Actinomycetes</taxon>
        <taxon>Micrococcales</taxon>
        <taxon>Dermacoccaceae</taxon>
        <taxon>Dermacoccus</taxon>
    </lineage>
</organism>
<gene>
    <name evidence="3" type="ORF">GCM10009763_17810</name>
</gene>
<dbReference type="InterPro" id="IPR023214">
    <property type="entry name" value="HAD_sf"/>
</dbReference>
<feature type="region of interest" description="Disordered" evidence="1">
    <location>
        <begin position="56"/>
        <end position="84"/>
    </location>
</feature>
<reference evidence="3 4" key="1">
    <citation type="journal article" date="2019" name="Int. J. Syst. Evol. Microbiol.">
        <title>The Global Catalogue of Microorganisms (GCM) 10K type strain sequencing project: providing services to taxonomists for standard genome sequencing and annotation.</title>
        <authorList>
            <consortium name="The Broad Institute Genomics Platform"/>
            <consortium name="The Broad Institute Genome Sequencing Center for Infectious Disease"/>
            <person name="Wu L."/>
            <person name="Ma J."/>
        </authorList>
    </citation>
    <scope>NUCLEOTIDE SEQUENCE [LARGE SCALE GENOMIC DNA]</scope>
    <source>
        <strain evidence="3 4">JCM 14589</strain>
    </source>
</reference>
<protein>
    <submittedName>
        <fullName evidence="3">App1 family protein</fullName>
    </submittedName>
</protein>
<name>A0ABN2D740_9MICO</name>
<keyword evidence="4" id="KW-1185">Reference proteome</keyword>
<feature type="compositionally biased region" description="Basic and acidic residues" evidence="1">
    <location>
        <begin position="57"/>
        <end position="67"/>
    </location>
</feature>
<sequence length="388" mass="42848">MEGVVRPAFYSGPMARPHFASRVEDKLNSSAASVLSRRDWSTRVFPYVGYGSVDPALEGRDPLERTPKPSTSRWRASSGPKRRIPEDGIARVLGRVVLGKDGQPSVPTASDDSLVRRGFKAFFSVPETEREVTVTLGDATATGLTDRGGYFEVEVTGHGLRHGWHDAHVECDGVTAVAPVQIIGGHVRFGIVSDIDDTALITALPRPLIAAWNTFVVRETVRREVPGMAAFYRSVLAQHEDAPVFYLSTGAWNTQPVLTRFLRRHGFPRGTLLLTDWGPTETSWFRSGQAHKRRWLRRLAAEFPHIEWLLVGDDGQHDPSIYEQFALSYPDHVAGVAIRQLTVAQQVLSHGHPLQMDDVVGRVPGVPWFEGPNGFVLHGHVSKVLGHA</sequence>
<dbReference type="PANTHER" id="PTHR28208:SF3">
    <property type="entry name" value="PHOSPHATIDATE PHOSPHATASE APP1"/>
    <property type="match status" value="1"/>
</dbReference>
<feature type="domain" description="Phosphatidate phosphatase APP1 catalytic" evidence="2">
    <location>
        <begin position="189"/>
        <end position="340"/>
    </location>
</feature>
<dbReference type="EMBL" id="BAAANW010000013">
    <property type="protein sequence ID" value="GAA1570294.1"/>
    <property type="molecule type" value="Genomic_DNA"/>
</dbReference>
<evidence type="ECO:0000313" key="4">
    <source>
        <dbReference type="Proteomes" id="UP001500350"/>
    </source>
</evidence>
<dbReference type="Gene3D" id="3.40.50.1000">
    <property type="entry name" value="HAD superfamily/HAD-like"/>
    <property type="match status" value="1"/>
</dbReference>
<dbReference type="InterPro" id="IPR052935">
    <property type="entry name" value="Mg2+_PAP"/>
</dbReference>
<dbReference type="InterPro" id="IPR019236">
    <property type="entry name" value="APP1_cat"/>
</dbReference>
<evidence type="ECO:0000259" key="2">
    <source>
        <dbReference type="Pfam" id="PF09949"/>
    </source>
</evidence>
<accession>A0ABN2D740</accession>
<dbReference type="Proteomes" id="UP001500350">
    <property type="component" value="Unassembled WGS sequence"/>
</dbReference>
<proteinExistence type="predicted"/>